<feature type="domain" description="Alpha/beta hydrolase fold-3" evidence="3">
    <location>
        <begin position="96"/>
        <end position="310"/>
    </location>
</feature>
<dbReference type="PROSITE" id="PS01173">
    <property type="entry name" value="LIPASE_GDXG_HIS"/>
    <property type="match status" value="1"/>
</dbReference>
<dbReference type="Proteomes" id="UP000449969">
    <property type="component" value="Unassembled WGS sequence"/>
</dbReference>
<dbReference type="EMBL" id="WQNE01000036">
    <property type="protein sequence ID" value="MVT77543.1"/>
    <property type="molecule type" value="Genomic_DNA"/>
</dbReference>
<dbReference type="PANTHER" id="PTHR48081">
    <property type="entry name" value="AB HYDROLASE SUPERFAMILY PROTEIN C4A8.06C"/>
    <property type="match status" value="1"/>
</dbReference>
<dbReference type="InterPro" id="IPR050300">
    <property type="entry name" value="GDXG_lipolytic_enzyme"/>
</dbReference>
<dbReference type="InterPro" id="IPR029058">
    <property type="entry name" value="AB_hydrolase_fold"/>
</dbReference>
<dbReference type="AlphaFoldDB" id="A0A844TES3"/>
<evidence type="ECO:0000256" key="2">
    <source>
        <dbReference type="ARBA" id="ARBA00022801"/>
    </source>
</evidence>
<evidence type="ECO:0000259" key="3">
    <source>
        <dbReference type="Pfam" id="PF07859"/>
    </source>
</evidence>
<dbReference type="InterPro" id="IPR013094">
    <property type="entry name" value="AB_hydrolase_3"/>
</dbReference>
<dbReference type="Gene3D" id="3.40.50.1820">
    <property type="entry name" value="alpha/beta hydrolase"/>
    <property type="match status" value="1"/>
</dbReference>
<comment type="similarity">
    <text evidence="1">Belongs to the 'GDXG' lipolytic enzyme family.</text>
</comment>
<evidence type="ECO:0000313" key="4">
    <source>
        <dbReference type="EMBL" id="MVT77543.1"/>
    </source>
</evidence>
<evidence type="ECO:0000313" key="5">
    <source>
        <dbReference type="Proteomes" id="UP000449969"/>
    </source>
</evidence>
<organism evidence="4 5">
    <name type="scientific">Bradyrhizobium cajani</name>
    <dbReference type="NCBI Taxonomy" id="1928661"/>
    <lineage>
        <taxon>Bacteria</taxon>
        <taxon>Pseudomonadati</taxon>
        <taxon>Pseudomonadota</taxon>
        <taxon>Alphaproteobacteria</taxon>
        <taxon>Hyphomicrobiales</taxon>
        <taxon>Nitrobacteraceae</taxon>
        <taxon>Bradyrhizobium</taxon>
    </lineage>
</organism>
<dbReference type="FunFam" id="3.40.50.1820:FF:000089">
    <property type="entry name" value="Alpha/beta hydrolase"/>
    <property type="match status" value="1"/>
</dbReference>
<dbReference type="OrthoDB" id="9806180at2"/>
<gene>
    <name evidence="4" type="ORF">GPL20_31580</name>
</gene>
<dbReference type="SUPFAM" id="SSF53474">
    <property type="entry name" value="alpha/beta-Hydrolases"/>
    <property type="match status" value="1"/>
</dbReference>
<dbReference type="PANTHER" id="PTHR48081:SF8">
    <property type="entry name" value="ALPHA_BETA HYDROLASE FOLD-3 DOMAIN-CONTAINING PROTEIN-RELATED"/>
    <property type="match status" value="1"/>
</dbReference>
<protein>
    <submittedName>
        <fullName evidence="4">Alpha/beta hydrolase fold domain-containing protein</fullName>
    </submittedName>
</protein>
<dbReference type="Pfam" id="PF07859">
    <property type="entry name" value="Abhydrolase_3"/>
    <property type="match status" value="1"/>
</dbReference>
<comment type="caution">
    <text evidence="4">The sequence shown here is derived from an EMBL/GenBank/DDBJ whole genome shotgun (WGS) entry which is preliminary data.</text>
</comment>
<reference evidence="4 5" key="1">
    <citation type="submission" date="2019-12" db="EMBL/GenBank/DDBJ databases">
        <title>Draft genome sequences Bradyrhizobium cajani AMBPC1010, Bradyrhizobium pachyrhizi AMBPC1040 and Bradyrhizobium yuanmingense ALSPC3051, three plant growth promoting strains isolated from nodules of Cajanus cajan L. in Dominican Republic.</title>
        <authorList>
            <person name="Flores-Felix J.D."/>
            <person name="Araujo J."/>
            <person name="Diaz-Alcantara C."/>
            <person name="Gonzalez-Andres F."/>
            <person name="Velazquez E."/>
        </authorList>
    </citation>
    <scope>NUCLEOTIDE SEQUENCE [LARGE SCALE GENOMIC DNA]</scope>
    <source>
        <strain evidence="4 5">1010</strain>
    </source>
</reference>
<accession>A0A844TES3</accession>
<name>A0A844TES3_9BRAD</name>
<dbReference type="InterPro" id="IPR002168">
    <property type="entry name" value="Lipase_GDXG_HIS_AS"/>
</dbReference>
<keyword evidence="5" id="KW-1185">Reference proteome</keyword>
<keyword evidence="2 4" id="KW-0378">Hydrolase</keyword>
<dbReference type="GO" id="GO:0016787">
    <property type="term" value="F:hydrolase activity"/>
    <property type="evidence" value="ECO:0007669"/>
    <property type="project" value="UniProtKB-KW"/>
</dbReference>
<proteinExistence type="inferred from homology"/>
<sequence>MLARKQDQEPCKNPEGLAMAAPLDPVIAQIIPLLPLRDPTVMTPQSARDSLRALAAARAAIPPPPVDTVQDIKVKGGAGPLDARLYRVGTGRAPTVVFFHGGGWVAGDLETHDRQARNLAIETGAVVVSVDYRRPPETRFPGAFEDAFAAVRDVFGRVTEFGGDAKRFGVAGDSAGGNLAATTAIACRDADISLAAQLLVYPVTDVVGSYADAQENARYLSRAENADGYFLTRATMEWFCGHYLAEPGHGADWRVSPLRAASLAGLAPAIVTTAWFDPLRDEGAAYARALEAAGVRVKHHEGPGLIHGYFGLGDASEVARAEAQRARADFKALLARGV</sequence>
<evidence type="ECO:0000256" key="1">
    <source>
        <dbReference type="ARBA" id="ARBA00010515"/>
    </source>
</evidence>